<feature type="domain" description="Prepilin type IV endopeptidase peptidase" evidence="2">
    <location>
        <begin position="22"/>
        <end position="117"/>
    </location>
</feature>
<dbReference type="RefSeq" id="WP_090219614.1">
    <property type="nucleotide sequence ID" value="NZ_FMWG01000008.1"/>
</dbReference>
<dbReference type="GO" id="GO:0004190">
    <property type="term" value="F:aspartic-type endopeptidase activity"/>
    <property type="evidence" value="ECO:0007669"/>
    <property type="project" value="InterPro"/>
</dbReference>
<dbReference type="Pfam" id="PF01478">
    <property type="entry name" value="Peptidase_A24"/>
    <property type="match status" value="1"/>
</dbReference>
<feature type="transmembrane region" description="Helical" evidence="1">
    <location>
        <begin position="12"/>
        <end position="31"/>
    </location>
</feature>
<dbReference type="Proteomes" id="UP000198767">
    <property type="component" value="Unassembled WGS sequence"/>
</dbReference>
<protein>
    <submittedName>
        <fullName evidence="3">Prepilin peptidase CpaA</fullName>
    </submittedName>
</protein>
<evidence type="ECO:0000259" key="2">
    <source>
        <dbReference type="Pfam" id="PF01478"/>
    </source>
</evidence>
<dbReference type="Gene3D" id="1.20.120.1220">
    <property type="match status" value="1"/>
</dbReference>
<organism evidence="3 4">
    <name type="scientific">Epibacterium ulvae</name>
    <dbReference type="NCBI Taxonomy" id="1156985"/>
    <lineage>
        <taxon>Bacteria</taxon>
        <taxon>Pseudomonadati</taxon>
        <taxon>Pseudomonadota</taxon>
        <taxon>Alphaproteobacteria</taxon>
        <taxon>Rhodobacterales</taxon>
        <taxon>Roseobacteraceae</taxon>
        <taxon>Epibacterium</taxon>
    </lineage>
</organism>
<dbReference type="AlphaFoldDB" id="A0A1G5R3E1"/>
<dbReference type="InterPro" id="IPR000045">
    <property type="entry name" value="Prepilin_IV_endopep_pep"/>
</dbReference>
<proteinExistence type="predicted"/>
<name>A0A1G5R3E1_9RHOB</name>
<accession>A0A1G5R3E1</accession>
<reference evidence="3 4" key="1">
    <citation type="submission" date="2016-10" db="EMBL/GenBank/DDBJ databases">
        <authorList>
            <person name="de Groot N.N."/>
        </authorList>
    </citation>
    <scope>NUCLEOTIDE SEQUENCE [LARGE SCALE GENOMIC DNA]</scope>
    <source>
        <strain evidence="3 4">U95</strain>
    </source>
</reference>
<evidence type="ECO:0000256" key="1">
    <source>
        <dbReference type="SAM" id="Phobius"/>
    </source>
</evidence>
<keyword evidence="1" id="KW-1133">Transmembrane helix</keyword>
<dbReference type="EMBL" id="FMWG01000008">
    <property type="protein sequence ID" value="SCZ68625.1"/>
    <property type="molecule type" value="Genomic_DNA"/>
</dbReference>
<dbReference type="GO" id="GO:0016020">
    <property type="term" value="C:membrane"/>
    <property type="evidence" value="ECO:0007669"/>
    <property type="project" value="InterPro"/>
</dbReference>
<feature type="transmembrane region" description="Helical" evidence="1">
    <location>
        <begin position="70"/>
        <end position="89"/>
    </location>
</feature>
<keyword evidence="4" id="KW-1185">Reference proteome</keyword>
<gene>
    <name evidence="3" type="ORF">SAMN04488118_10843</name>
</gene>
<feature type="transmembrane region" description="Helical" evidence="1">
    <location>
        <begin position="109"/>
        <end position="130"/>
    </location>
</feature>
<keyword evidence="1" id="KW-0472">Membrane</keyword>
<evidence type="ECO:0000313" key="4">
    <source>
        <dbReference type="Proteomes" id="UP000198767"/>
    </source>
</evidence>
<feature type="transmembrane region" description="Helical" evidence="1">
    <location>
        <begin position="43"/>
        <end position="63"/>
    </location>
</feature>
<evidence type="ECO:0000313" key="3">
    <source>
        <dbReference type="EMBL" id="SCZ68625.1"/>
    </source>
</evidence>
<dbReference type="OrthoDB" id="7709484at2"/>
<dbReference type="STRING" id="1156985.SAMN04488118_10843"/>
<keyword evidence="1" id="KW-0812">Transmembrane</keyword>
<sequence>MFAQLLETLQIQTSVASAFLIFMLPLCAIVAYSDLRGMRIPNWTVDLTGAIYIIVGLFVMPSWPDYGWQLLHLPVGLLIGFLLYAGGAVGAGDAKFVAAAAPFVDYGDLALILLIFCANLLAGFTTHRVAKYTALHKMAPDWKSWHVGAKFPMGFCLGTTLVIYLALGAFYGT</sequence>
<feature type="transmembrane region" description="Helical" evidence="1">
    <location>
        <begin position="151"/>
        <end position="171"/>
    </location>
</feature>